<dbReference type="RefSeq" id="WP_303282189.1">
    <property type="nucleotide sequence ID" value="NZ_BAABCZ010000010.1"/>
</dbReference>
<feature type="coiled-coil region" evidence="1">
    <location>
        <begin position="417"/>
        <end position="444"/>
    </location>
</feature>
<evidence type="ECO:0000313" key="3">
    <source>
        <dbReference type="EMBL" id="MDO5987625.1"/>
    </source>
</evidence>
<dbReference type="NCBIfam" id="TIGR03519">
    <property type="entry name" value="T9SS_PorP_fam"/>
    <property type="match status" value="1"/>
</dbReference>
<dbReference type="EMBL" id="JAUOEM010000003">
    <property type="protein sequence ID" value="MDO5987625.1"/>
    <property type="molecule type" value="Genomic_DNA"/>
</dbReference>
<comment type="caution">
    <text evidence="3">The sequence shown here is derived from an EMBL/GenBank/DDBJ whole genome shotgun (WGS) entry which is preliminary data.</text>
</comment>
<keyword evidence="1" id="KW-0175">Coiled coil</keyword>
<evidence type="ECO:0000313" key="4">
    <source>
        <dbReference type="Proteomes" id="UP001176891"/>
    </source>
</evidence>
<evidence type="ECO:0000256" key="1">
    <source>
        <dbReference type="SAM" id="Coils"/>
    </source>
</evidence>
<accession>A0ABT8X219</accession>
<feature type="region of interest" description="Disordered" evidence="2">
    <location>
        <begin position="515"/>
        <end position="629"/>
    </location>
</feature>
<keyword evidence="4" id="KW-1185">Reference proteome</keyword>
<feature type="compositionally biased region" description="Basic and acidic residues" evidence="2">
    <location>
        <begin position="649"/>
        <end position="660"/>
    </location>
</feature>
<gene>
    <name evidence="3" type="ORF">Q4Q39_09465</name>
</gene>
<dbReference type="InterPro" id="IPR019861">
    <property type="entry name" value="PorP/SprF_Bacteroidetes"/>
</dbReference>
<feature type="region of interest" description="Disordered" evidence="2">
    <location>
        <begin position="324"/>
        <end position="387"/>
    </location>
</feature>
<proteinExistence type="predicted"/>
<protein>
    <submittedName>
        <fullName evidence="3">Type IX secretion system membrane protein PorP/SprF</fullName>
    </submittedName>
</protein>
<feature type="region of interest" description="Disordered" evidence="2">
    <location>
        <begin position="649"/>
        <end position="670"/>
    </location>
</feature>
<feature type="region of interest" description="Disordered" evidence="2">
    <location>
        <begin position="449"/>
        <end position="500"/>
    </location>
</feature>
<dbReference type="Pfam" id="PF11751">
    <property type="entry name" value="PorP_SprF"/>
    <property type="match status" value="1"/>
</dbReference>
<reference evidence="3" key="1">
    <citation type="submission" date="2023-07" db="EMBL/GenBank/DDBJ databases">
        <title>Two novel species in the genus Flavivirga.</title>
        <authorList>
            <person name="Kwon K."/>
        </authorList>
    </citation>
    <scope>NUCLEOTIDE SEQUENCE</scope>
    <source>
        <strain evidence="3">KACC 14157</strain>
    </source>
</reference>
<sequence length="932" mass="102571">MKKYLIHIVLFLCCIQQFHTQEEVNGVVSFAIPVRNSLKFNRHIVNPTFSFVREQNKYVSFNNKRQWGQFDNAPQTYLFGYSGRFREDIGIGVSLFQQNYGVLTTFGGLLNFAYNVALSRDSNLTFGINLGFYRSGLNEGKVVTNFPDPSLENIPSNSLLTINPGINYGTDFLDFGLSINNAVLYNLNGSKIVEDDPEQSIQIHAMYTGYTNSRGFFDESKFSALIRSEFKKDNTVISGMAMLTIPKGIWAQAGYNTLYGLFGGIGFNISTQISIEYNYEKAMGDLVDFGNSHDITLAYKFKNRYRYRYSGDDEEGSMIIPAKRSRRAIARRKAPSKPKVSAQDRAAARAKAKADAEARAAAAAERAKERADAANTAAAKAKADEEARLKREADAAAAKAKADEEARLKREADAAAAKAKADEAARLKREADAAAAKAKADEEARLKREADAAAAKAKADEEARLKREADAAAAKAKADEEARLKREADAAAAKAKADEEARLKREADAAAAKAKADEAARLKREADAAAAKAKADEAARLKREADAAAAKAKADEAARLKREAEAAAAKAKADEEARLKREAEAAAAKAKADEEARLKREAEAAAAKAKADEEARLKREADAAAAKAKADEEARLKREAEAAAAKAKADEEARLKREAEAAAPSPVDDITKSMNDLLTRLDETVASRDKDLKDLKEENDLGEKGIFTAPKPFKSITAENAALESLKSELDGVISTRNNKITALEKSYKGSINPAELKMLERLKSEQAQALNSRKNLMATLEKIKVATEIERKRRIKRAAYDNADDRYSKDMATLNRIKRNTPVSAVPLKEEDFDFGEKQSGNIRIVKDIKNVESGYYLVIAVHNDVDKRDEFVKKTVSAGQADVNFFYDENTSKYFIYYEKYSSVEQATRALQSKGDKPYNGKMSMVKIEN</sequence>
<dbReference type="Proteomes" id="UP001176891">
    <property type="component" value="Unassembled WGS sequence"/>
</dbReference>
<evidence type="ECO:0000256" key="2">
    <source>
        <dbReference type="SAM" id="MobiDB-lite"/>
    </source>
</evidence>
<name>A0ABT8X219_9FLAO</name>
<feature type="compositionally biased region" description="Basic residues" evidence="2">
    <location>
        <begin position="324"/>
        <end position="336"/>
    </location>
</feature>
<organism evidence="3 4">
    <name type="scientific">Flavivirga amylovorans</name>
    <dbReference type="NCBI Taxonomy" id="870486"/>
    <lineage>
        <taxon>Bacteria</taxon>
        <taxon>Pseudomonadati</taxon>
        <taxon>Bacteroidota</taxon>
        <taxon>Flavobacteriia</taxon>
        <taxon>Flavobacteriales</taxon>
        <taxon>Flavobacteriaceae</taxon>
        <taxon>Flavivirga</taxon>
    </lineage>
</organism>